<feature type="region of interest" description="Disordered" evidence="6">
    <location>
        <begin position="222"/>
        <end position="251"/>
    </location>
</feature>
<dbReference type="Pfam" id="PF00412">
    <property type="entry name" value="LIM"/>
    <property type="match status" value="3"/>
</dbReference>
<accession>A0A0N4Z9G2</accession>
<evidence type="ECO:0000256" key="2">
    <source>
        <dbReference type="ARBA" id="ARBA00022737"/>
    </source>
</evidence>
<keyword evidence="3 5" id="KW-0862">Zinc</keyword>
<feature type="compositionally biased region" description="Polar residues" evidence="6">
    <location>
        <begin position="222"/>
        <end position="242"/>
    </location>
</feature>
<dbReference type="SMART" id="SM00132">
    <property type="entry name" value="LIM"/>
    <property type="match status" value="3"/>
</dbReference>
<evidence type="ECO:0000259" key="7">
    <source>
        <dbReference type="PROSITE" id="PS50023"/>
    </source>
</evidence>
<dbReference type="PANTHER" id="PTHR24207">
    <property type="entry name" value="ZYX102 PROTEIN"/>
    <property type="match status" value="1"/>
</dbReference>
<dbReference type="PANTHER" id="PTHR24207:SF2">
    <property type="entry name" value="ZYX102 PROTEIN"/>
    <property type="match status" value="1"/>
</dbReference>
<dbReference type="WBParaSite" id="PTRK_0000395100.1">
    <property type="protein sequence ID" value="PTRK_0000395100.1"/>
    <property type="gene ID" value="PTRK_0000395100"/>
</dbReference>
<evidence type="ECO:0000256" key="5">
    <source>
        <dbReference type="PROSITE-ProRule" id="PRU00125"/>
    </source>
</evidence>
<dbReference type="GO" id="GO:0001725">
    <property type="term" value="C:stress fiber"/>
    <property type="evidence" value="ECO:0007669"/>
    <property type="project" value="TreeGrafter"/>
</dbReference>
<name>A0A0N4Z9G2_PARTI</name>
<protein>
    <submittedName>
        <fullName evidence="9">LIM domain-containing protein</fullName>
    </submittedName>
</protein>
<sequence length="557" mass="64221">MASEIVDYETKKYLQELDSFGLPPPQQPLCTVNNDGFNINKMNDFAEKLNKLNLDKQKRFKEQTCLGDKCKSINNNINIKYYPKNNEITSNIVNQKVPNEISNRKDEKYKFDRDKILLSKPVNENSMSYKFSEEEKKEIIDKEESKKLRDSVLRENRPLNNTFSSQNQTVEEAKQYLKTHKDLLEQEDNSLSPSFDPYNVKKFKSFEKTDLIPKLLNDSSIKSINNYTSSPSSTLSTDNGRWSNASSTNSSTSFNINNINRDGKKFNEENYNRHKIFNEKDDLYTAINKNKGNNFIKAILNDGSKKNNEIKGNKKVEFDLTPKIKDMTPERTRLPRYTTSPVNTKNNSSYIVGSCAKCLLNLYNTDQITYALEKSYHENCFRCIVCRDPLRGKKFYNYKGKNYCEEDYITYGIKENTEKCHECGNNIVDVVLTALGKTFHPQCFRCTKCRKMLDGSPFTVDTKGLIYCSEDYHDLYSPKCSKCSKPIISNNEITELIRITALNKDFHVDCYTCEGCGVNLKNDNDKRCYPLDGMLLCKPCNILWTRTGGAKTPITDL</sequence>
<dbReference type="STRING" id="131310.A0A0N4Z9G2"/>
<dbReference type="Proteomes" id="UP000038045">
    <property type="component" value="Unplaced"/>
</dbReference>
<evidence type="ECO:0000256" key="1">
    <source>
        <dbReference type="ARBA" id="ARBA00022723"/>
    </source>
</evidence>
<dbReference type="GO" id="GO:0005925">
    <property type="term" value="C:focal adhesion"/>
    <property type="evidence" value="ECO:0007669"/>
    <property type="project" value="TreeGrafter"/>
</dbReference>
<feature type="domain" description="LIM zinc-binding" evidence="7">
    <location>
        <begin position="479"/>
        <end position="547"/>
    </location>
</feature>
<dbReference type="PROSITE" id="PS50023">
    <property type="entry name" value="LIM_DOMAIN_2"/>
    <property type="match status" value="3"/>
</dbReference>
<feature type="domain" description="LIM zinc-binding" evidence="7">
    <location>
        <begin position="353"/>
        <end position="414"/>
    </location>
</feature>
<keyword evidence="1 5" id="KW-0479">Metal-binding</keyword>
<keyword evidence="4 5" id="KW-0440">LIM domain</keyword>
<dbReference type="SUPFAM" id="SSF57716">
    <property type="entry name" value="Glucocorticoid receptor-like (DNA-binding domain)"/>
    <property type="match status" value="2"/>
</dbReference>
<evidence type="ECO:0000256" key="4">
    <source>
        <dbReference type="ARBA" id="ARBA00023038"/>
    </source>
</evidence>
<reference evidence="9" key="1">
    <citation type="submission" date="2017-02" db="UniProtKB">
        <authorList>
            <consortium name="WormBaseParasite"/>
        </authorList>
    </citation>
    <scope>IDENTIFICATION</scope>
</reference>
<evidence type="ECO:0000313" key="9">
    <source>
        <dbReference type="WBParaSite" id="PTRK_0000395100.1"/>
    </source>
</evidence>
<evidence type="ECO:0000256" key="3">
    <source>
        <dbReference type="ARBA" id="ARBA00022833"/>
    </source>
</evidence>
<dbReference type="GO" id="GO:0046872">
    <property type="term" value="F:metal ion binding"/>
    <property type="evidence" value="ECO:0007669"/>
    <property type="project" value="UniProtKB-KW"/>
</dbReference>
<dbReference type="InterPro" id="IPR001781">
    <property type="entry name" value="Znf_LIM"/>
</dbReference>
<keyword evidence="8" id="KW-1185">Reference proteome</keyword>
<proteinExistence type="predicted"/>
<dbReference type="GO" id="GO:0098609">
    <property type="term" value="P:cell-cell adhesion"/>
    <property type="evidence" value="ECO:0007669"/>
    <property type="project" value="TreeGrafter"/>
</dbReference>
<evidence type="ECO:0000313" key="8">
    <source>
        <dbReference type="Proteomes" id="UP000038045"/>
    </source>
</evidence>
<keyword evidence="2" id="KW-0677">Repeat</keyword>
<dbReference type="Gene3D" id="2.10.110.10">
    <property type="entry name" value="Cysteine Rich Protein"/>
    <property type="match status" value="3"/>
</dbReference>
<dbReference type="AlphaFoldDB" id="A0A0N4Z9G2"/>
<organism evidence="8 9">
    <name type="scientific">Parastrongyloides trichosuri</name>
    <name type="common">Possum-specific nematode worm</name>
    <dbReference type="NCBI Taxonomy" id="131310"/>
    <lineage>
        <taxon>Eukaryota</taxon>
        <taxon>Metazoa</taxon>
        <taxon>Ecdysozoa</taxon>
        <taxon>Nematoda</taxon>
        <taxon>Chromadorea</taxon>
        <taxon>Rhabditida</taxon>
        <taxon>Tylenchina</taxon>
        <taxon>Panagrolaimomorpha</taxon>
        <taxon>Strongyloidoidea</taxon>
        <taxon>Strongyloididae</taxon>
        <taxon>Parastrongyloides</taxon>
    </lineage>
</organism>
<evidence type="ECO:0000256" key="6">
    <source>
        <dbReference type="SAM" id="MobiDB-lite"/>
    </source>
</evidence>
<feature type="domain" description="LIM zinc-binding" evidence="7">
    <location>
        <begin position="418"/>
        <end position="478"/>
    </location>
</feature>